<comment type="caution">
    <text evidence="2">The sequence shown here is derived from an EMBL/GenBank/DDBJ whole genome shotgun (WGS) entry which is preliminary data.</text>
</comment>
<reference evidence="1" key="1">
    <citation type="journal article" date="2014" name="Int. J. Syst. Evol. Microbiol.">
        <title>Complete genome of a new Firmicutes species belonging to the dominant human colonic microbiota ('Ruminococcus bicirculans') reveals two chromosomes and a selective capacity to utilize plant glucans.</title>
        <authorList>
            <consortium name="NISC Comparative Sequencing Program"/>
            <person name="Wegmann U."/>
            <person name="Louis P."/>
            <person name="Goesmann A."/>
            <person name="Henrissat B."/>
            <person name="Duncan S.H."/>
            <person name="Flint H.J."/>
        </authorList>
    </citation>
    <scope>NUCLEOTIDE SEQUENCE</scope>
    <source>
        <strain evidence="1">CGMCC 4.5581</strain>
    </source>
</reference>
<proteinExistence type="predicted"/>
<gene>
    <name evidence="2" type="ORF">FB380_001634</name>
    <name evidence="1" type="ORF">GCM10011589_06070</name>
</gene>
<protein>
    <submittedName>
        <fullName evidence="2">Uncharacterized protein</fullName>
    </submittedName>
</protein>
<accession>A0A846LPB0</accession>
<dbReference type="Proteomes" id="UP000648663">
    <property type="component" value="Unassembled WGS sequence"/>
</dbReference>
<organism evidence="2 3">
    <name type="scientific">Modestobacter marinus</name>
    <dbReference type="NCBI Taxonomy" id="477641"/>
    <lineage>
        <taxon>Bacteria</taxon>
        <taxon>Bacillati</taxon>
        <taxon>Actinomycetota</taxon>
        <taxon>Actinomycetes</taxon>
        <taxon>Geodermatophilales</taxon>
        <taxon>Geodermatophilaceae</taxon>
        <taxon>Modestobacter</taxon>
    </lineage>
</organism>
<dbReference type="Proteomes" id="UP000552836">
    <property type="component" value="Unassembled WGS sequence"/>
</dbReference>
<evidence type="ECO:0000313" key="2">
    <source>
        <dbReference type="EMBL" id="NIH67188.1"/>
    </source>
</evidence>
<keyword evidence="4" id="KW-1185">Reference proteome</keyword>
<reference evidence="2 3" key="3">
    <citation type="submission" date="2020-02" db="EMBL/GenBank/DDBJ databases">
        <title>Sequencing the genomes of 1000 actinobacteria strains.</title>
        <authorList>
            <person name="Klenk H.-P."/>
        </authorList>
    </citation>
    <scope>NUCLEOTIDE SEQUENCE [LARGE SCALE GENOMIC DNA]</scope>
    <source>
        <strain evidence="2 3">DSM 45201</strain>
    </source>
</reference>
<evidence type="ECO:0000313" key="3">
    <source>
        <dbReference type="Proteomes" id="UP000552836"/>
    </source>
</evidence>
<dbReference type="EMBL" id="JAAMPA010000001">
    <property type="protein sequence ID" value="NIH67188.1"/>
    <property type="molecule type" value="Genomic_DNA"/>
</dbReference>
<sequence>MTSTTPLQQAISAPRVAIPRRWSPATRLRRMAMTTSFIVGNAFSAATSYEGAQGPIARRAVLSRFSDDLR</sequence>
<name>A0A846LPB0_9ACTN</name>
<evidence type="ECO:0000313" key="1">
    <source>
        <dbReference type="EMBL" id="GGL52760.1"/>
    </source>
</evidence>
<dbReference type="AlphaFoldDB" id="A0A846LPB0"/>
<reference evidence="1" key="4">
    <citation type="submission" date="2024-05" db="EMBL/GenBank/DDBJ databases">
        <authorList>
            <person name="Sun Q."/>
            <person name="Zhou Y."/>
        </authorList>
    </citation>
    <scope>NUCLEOTIDE SEQUENCE</scope>
    <source>
        <strain evidence="1">CGMCC 4.5581</strain>
    </source>
</reference>
<evidence type="ECO:0000313" key="4">
    <source>
        <dbReference type="Proteomes" id="UP000648663"/>
    </source>
</evidence>
<dbReference type="EMBL" id="BMMI01000001">
    <property type="protein sequence ID" value="GGL52760.1"/>
    <property type="molecule type" value="Genomic_DNA"/>
</dbReference>
<dbReference type="RefSeq" id="WP_166754652.1">
    <property type="nucleotide sequence ID" value="NZ_BAABJU010000001.1"/>
</dbReference>
<reference evidence="4" key="2">
    <citation type="journal article" date="2019" name="Int. J. Syst. Evol. Microbiol.">
        <title>The Global Catalogue of Microorganisms (GCM) 10K type strain sequencing project: providing services to taxonomists for standard genome sequencing and annotation.</title>
        <authorList>
            <consortium name="The Broad Institute Genomics Platform"/>
            <consortium name="The Broad Institute Genome Sequencing Center for Infectious Disease"/>
            <person name="Wu L."/>
            <person name="Ma J."/>
        </authorList>
    </citation>
    <scope>NUCLEOTIDE SEQUENCE [LARGE SCALE GENOMIC DNA]</scope>
    <source>
        <strain evidence="4">CGMCC 4.5581</strain>
    </source>
</reference>